<dbReference type="SUPFAM" id="SSF53383">
    <property type="entry name" value="PLP-dependent transferases"/>
    <property type="match status" value="1"/>
</dbReference>
<evidence type="ECO:0000313" key="3">
    <source>
        <dbReference type="EMBL" id="CAF1026972.1"/>
    </source>
</evidence>
<evidence type="ECO:0000256" key="1">
    <source>
        <dbReference type="ARBA" id="ARBA00022898"/>
    </source>
</evidence>
<dbReference type="GO" id="GO:0008483">
    <property type="term" value="F:transaminase activity"/>
    <property type="evidence" value="ECO:0007669"/>
    <property type="project" value="TreeGrafter"/>
</dbReference>
<comment type="caution">
    <text evidence="3">The sequence shown here is derived from an EMBL/GenBank/DDBJ whole genome shotgun (WGS) entry which is preliminary data.</text>
</comment>
<evidence type="ECO:0000313" key="4">
    <source>
        <dbReference type="Proteomes" id="UP000663855"/>
    </source>
</evidence>
<organism evidence="3 4">
    <name type="scientific">Rotaria magnacalcarata</name>
    <dbReference type="NCBI Taxonomy" id="392030"/>
    <lineage>
        <taxon>Eukaryota</taxon>
        <taxon>Metazoa</taxon>
        <taxon>Spiralia</taxon>
        <taxon>Gnathifera</taxon>
        <taxon>Rotifera</taxon>
        <taxon>Eurotatoria</taxon>
        <taxon>Bdelloidea</taxon>
        <taxon>Philodinida</taxon>
        <taxon>Philodinidae</taxon>
        <taxon>Rotaria</taxon>
    </lineage>
</organism>
<dbReference type="InterPro" id="IPR015424">
    <property type="entry name" value="PyrdxlP-dep_Trfase"/>
</dbReference>
<dbReference type="Gene3D" id="3.40.640.10">
    <property type="entry name" value="Type I PLP-dependent aspartate aminotransferase-like (Major domain)"/>
    <property type="match status" value="1"/>
</dbReference>
<dbReference type="InterPro" id="IPR015422">
    <property type="entry name" value="PyrdxlP-dep_Trfase_small"/>
</dbReference>
<dbReference type="Pfam" id="PF00155">
    <property type="entry name" value="Aminotran_1_2"/>
    <property type="match status" value="1"/>
</dbReference>
<dbReference type="EMBL" id="CAJNOV010000532">
    <property type="protein sequence ID" value="CAF1026972.1"/>
    <property type="molecule type" value="Genomic_DNA"/>
</dbReference>
<protein>
    <recommendedName>
        <fullName evidence="2">Aminotransferase class I/classII large domain-containing protein</fullName>
    </recommendedName>
</protein>
<reference evidence="3" key="1">
    <citation type="submission" date="2021-02" db="EMBL/GenBank/DDBJ databases">
        <authorList>
            <person name="Nowell W R."/>
        </authorList>
    </citation>
    <scope>NUCLEOTIDE SEQUENCE</scope>
</reference>
<keyword evidence="1" id="KW-0663">Pyridoxal phosphate</keyword>
<dbReference type="GO" id="GO:0006520">
    <property type="term" value="P:amino acid metabolic process"/>
    <property type="evidence" value="ECO:0007669"/>
    <property type="project" value="TreeGrafter"/>
</dbReference>
<dbReference type="AlphaFoldDB" id="A0A814ITG3"/>
<dbReference type="Gene3D" id="3.90.1150.10">
    <property type="entry name" value="Aspartate Aminotransferase, domain 1"/>
    <property type="match status" value="1"/>
</dbReference>
<name>A0A814ITG3_9BILA</name>
<dbReference type="GO" id="GO:0030170">
    <property type="term" value="F:pyridoxal phosphate binding"/>
    <property type="evidence" value="ECO:0007669"/>
    <property type="project" value="InterPro"/>
</dbReference>
<feature type="domain" description="Aminotransferase class I/classII large" evidence="2">
    <location>
        <begin position="68"/>
        <end position="409"/>
    </location>
</feature>
<sequence length="426" mass="48909">MDTLSIRGQNMSKNVTQILKNFLLVLKNPYDEESNPNGICNCGVADNYLCENELISKLQSIQVWQKSHMYYPYSQGLLSLRKALCTFFQKHFELNYQLDPDRMMISSGLTGIISLLSYVIGDRDDVFLISSPYYTAFDHDISAFSNCATYRCPLLEQDTGKFIFSVEIFKRGYDDAVANGLRPRGIIIINPSNPTGDIYDEQTVQPVLDFAAEKKLHVIIDEIYALSLFEDQKPFQSMLNYSSIIDPKRTHFVWSLSKDFALSGVRLGVVYAGSSELCSSANAINFIQIPSNIVQEIATTLISDHQWIDSYTKLNRSRLTRQYEKFKKTIENIDNRIYIRPAKAGFFIWADLRLLLHEITFEEEIRLFQSIFEHGVYLVAGSFLGCTQPGWFRIIFSIRETWIDEVIKRFKLGLDAYQHSIVPSNV</sequence>
<dbReference type="PANTHER" id="PTHR43795">
    <property type="entry name" value="BIFUNCTIONAL ASPARTATE AMINOTRANSFERASE AND GLUTAMATE/ASPARTATE-PREPHENATE AMINOTRANSFERASE-RELATED"/>
    <property type="match status" value="1"/>
</dbReference>
<dbReference type="InterPro" id="IPR050478">
    <property type="entry name" value="Ethylene_sulfur-biosynth"/>
</dbReference>
<dbReference type="InterPro" id="IPR015421">
    <property type="entry name" value="PyrdxlP-dep_Trfase_major"/>
</dbReference>
<proteinExistence type="predicted"/>
<dbReference type="PRINTS" id="PR00753">
    <property type="entry name" value="ACCSYNTHASE"/>
</dbReference>
<dbReference type="InterPro" id="IPR004839">
    <property type="entry name" value="Aminotransferase_I/II_large"/>
</dbReference>
<dbReference type="CDD" id="cd00609">
    <property type="entry name" value="AAT_like"/>
    <property type="match status" value="1"/>
</dbReference>
<evidence type="ECO:0000259" key="2">
    <source>
        <dbReference type="Pfam" id="PF00155"/>
    </source>
</evidence>
<dbReference type="Proteomes" id="UP000663855">
    <property type="component" value="Unassembled WGS sequence"/>
</dbReference>
<accession>A0A814ITG3</accession>
<dbReference type="PANTHER" id="PTHR43795:SF39">
    <property type="entry name" value="AMINOTRANSFERASE CLASS I_CLASSII DOMAIN-CONTAINING PROTEIN"/>
    <property type="match status" value="1"/>
</dbReference>
<gene>
    <name evidence="3" type="ORF">CJN711_LOCUS3603</name>
</gene>